<dbReference type="Pfam" id="PF12706">
    <property type="entry name" value="Lactamase_B_2"/>
    <property type="match status" value="1"/>
</dbReference>
<evidence type="ECO:0000313" key="2">
    <source>
        <dbReference type="EMBL" id="GAA4874779.1"/>
    </source>
</evidence>
<accession>A0ABP9ECS2</accession>
<gene>
    <name evidence="2" type="ORF">GCM10023333_04830</name>
</gene>
<keyword evidence="3" id="KW-1185">Reference proteome</keyword>
<dbReference type="InterPro" id="IPR036866">
    <property type="entry name" value="RibonucZ/Hydroxyglut_hydro"/>
</dbReference>
<reference evidence="3" key="1">
    <citation type="journal article" date="2019" name="Int. J. Syst. Evol. Microbiol.">
        <title>The Global Catalogue of Microorganisms (GCM) 10K type strain sequencing project: providing services to taxonomists for standard genome sequencing and annotation.</title>
        <authorList>
            <consortium name="The Broad Institute Genomics Platform"/>
            <consortium name="The Broad Institute Genome Sequencing Center for Infectious Disease"/>
            <person name="Wu L."/>
            <person name="Ma J."/>
        </authorList>
    </citation>
    <scope>NUCLEOTIDE SEQUENCE [LARGE SCALE GENOMIC DNA]</scope>
    <source>
        <strain evidence="3">JCM 18401</strain>
    </source>
</reference>
<organism evidence="2 3">
    <name type="scientific">Ferrimonas pelagia</name>
    <dbReference type="NCBI Taxonomy" id="1177826"/>
    <lineage>
        <taxon>Bacteria</taxon>
        <taxon>Pseudomonadati</taxon>
        <taxon>Pseudomonadota</taxon>
        <taxon>Gammaproteobacteria</taxon>
        <taxon>Alteromonadales</taxon>
        <taxon>Ferrimonadaceae</taxon>
        <taxon>Ferrimonas</taxon>
    </lineage>
</organism>
<evidence type="ECO:0000313" key="3">
    <source>
        <dbReference type="Proteomes" id="UP001499988"/>
    </source>
</evidence>
<proteinExistence type="predicted"/>
<dbReference type="SUPFAM" id="SSF56281">
    <property type="entry name" value="Metallo-hydrolase/oxidoreductase"/>
    <property type="match status" value="1"/>
</dbReference>
<sequence length="354" mass="38990">MSVSVASCAKSKDEAVSSAQYRDGKFVNSATDVQSGTGNMGAIVKRLLLEKRVDPVPAKSLPMLTPTQAELDAIAGDLAVRLGHSTVLLRLDSQYFITDPVFVDRASPVQWAGPKRFHAPAMALDDLPTLAGVVISHDHYDHLDKASVRRLAQTGTHFYAPLGVGQRLIRWGIDASQVTELDWWQSVTVGSTQLVATPAQHFSGRTLWDRDSTLWASFSFISQHSRVFFSGDGGYFDGFAEIGERYGPFDLTLMETGAYDEMWDGIHMLPEQSVQAHRDLRGKAMIPIHNGTFDLGMHAWYEPMERALAAANVDGQSLKIPMMGQVVEIGAPFEQTVWWREAETPEALSLAQAQ</sequence>
<dbReference type="InterPro" id="IPR001279">
    <property type="entry name" value="Metallo-B-lactamas"/>
</dbReference>
<protein>
    <submittedName>
        <fullName evidence="2">MBL fold metallo-hydrolase</fullName>
    </submittedName>
</protein>
<dbReference type="PANTHER" id="PTHR15032:SF4">
    <property type="entry name" value="N-ACYL-PHOSPHATIDYLETHANOLAMINE-HYDROLYZING PHOSPHOLIPASE D"/>
    <property type="match status" value="1"/>
</dbReference>
<feature type="domain" description="Metallo-beta-lactamase" evidence="1">
    <location>
        <begin position="96"/>
        <end position="289"/>
    </location>
</feature>
<dbReference type="EMBL" id="BAABJZ010000006">
    <property type="protein sequence ID" value="GAA4874779.1"/>
    <property type="molecule type" value="Genomic_DNA"/>
</dbReference>
<evidence type="ECO:0000259" key="1">
    <source>
        <dbReference type="Pfam" id="PF12706"/>
    </source>
</evidence>
<dbReference type="PANTHER" id="PTHR15032">
    <property type="entry name" value="N-ACYL-PHOSPHATIDYLETHANOLAMINE-HYDROLYZING PHOSPHOLIPASE D"/>
    <property type="match status" value="1"/>
</dbReference>
<dbReference type="RefSeq" id="WP_345333043.1">
    <property type="nucleotide sequence ID" value="NZ_BAABJZ010000006.1"/>
</dbReference>
<dbReference type="Gene3D" id="3.60.15.10">
    <property type="entry name" value="Ribonuclease Z/Hydroxyacylglutathione hydrolase-like"/>
    <property type="match status" value="1"/>
</dbReference>
<name>A0ABP9ECS2_9GAMM</name>
<dbReference type="Proteomes" id="UP001499988">
    <property type="component" value="Unassembled WGS sequence"/>
</dbReference>
<comment type="caution">
    <text evidence="2">The sequence shown here is derived from an EMBL/GenBank/DDBJ whole genome shotgun (WGS) entry which is preliminary data.</text>
</comment>